<feature type="binding site" evidence="2">
    <location>
        <position position="384"/>
    </location>
    <ligand>
        <name>meso-2,6-diaminopimelate</name>
        <dbReference type="ChEBI" id="CHEBI:57791"/>
    </ligand>
</feature>
<feature type="binding site" evidence="2">
    <location>
        <position position="179"/>
    </location>
    <ligand>
        <name>UDP-N-acetyl-alpha-D-muramoyl-L-alanyl-D-glutamate</name>
        <dbReference type="ChEBI" id="CHEBI:83900"/>
    </ligand>
</feature>
<keyword evidence="2 3" id="KW-0132">Cell division</keyword>
<dbReference type="SUPFAM" id="SSF53244">
    <property type="entry name" value="MurD-like peptide ligases, peptide-binding domain"/>
    <property type="match status" value="1"/>
</dbReference>
<comment type="similarity">
    <text evidence="1 2">Belongs to the MurCDEF family. MurE subfamily.</text>
</comment>
<evidence type="ECO:0000313" key="6">
    <source>
        <dbReference type="EMBL" id="MFC6283260.1"/>
    </source>
</evidence>
<dbReference type="Gene3D" id="3.40.1390.10">
    <property type="entry name" value="MurE/MurF, N-terminal domain"/>
    <property type="match status" value="1"/>
</dbReference>
<comment type="pathway">
    <text evidence="2 3">Cell wall biogenesis; peptidoglycan biosynthesis.</text>
</comment>
<feature type="binding site" evidence="2">
    <location>
        <begin position="408"/>
        <end position="411"/>
    </location>
    <ligand>
        <name>meso-2,6-diaminopimelate</name>
        <dbReference type="ChEBI" id="CHEBI:57791"/>
    </ligand>
</feature>
<dbReference type="InterPro" id="IPR004101">
    <property type="entry name" value="Mur_ligase_C"/>
</dbReference>
<evidence type="ECO:0000259" key="4">
    <source>
        <dbReference type="Pfam" id="PF02875"/>
    </source>
</evidence>
<feature type="modified residue" description="N6-carboxylysine" evidence="2">
    <location>
        <position position="219"/>
    </location>
</feature>
<dbReference type="Pfam" id="PF08245">
    <property type="entry name" value="Mur_ligase_M"/>
    <property type="match status" value="1"/>
</dbReference>
<feature type="binding site" evidence="2">
    <location>
        <begin position="152"/>
        <end position="153"/>
    </location>
    <ligand>
        <name>UDP-N-acetyl-alpha-D-muramoyl-L-alanyl-D-glutamate</name>
        <dbReference type="ChEBI" id="CHEBI:83900"/>
    </ligand>
</feature>
<accession>A0ABW1U196</accession>
<feature type="binding site" evidence="2">
    <location>
        <position position="187"/>
    </location>
    <ligand>
        <name>UDP-N-acetyl-alpha-D-muramoyl-L-alanyl-D-glutamate</name>
        <dbReference type="ChEBI" id="CHEBI:83900"/>
    </ligand>
</feature>
<dbReference type="InterPro" id="IPR036565">
    <property type="entry name" value="Mur-like_cat_sf"/>
</dbReference>
<evidence type="ECO:0000256" key="1">
    <source>
        <dbReference type="ARBA" id="ARBA00005898"/>
    </source>
</evidence>
<comment type="subcellular location">
    <subcellularLocation>
        <location evidence="2 3">Cytoplasm</location>
    </subcellularLocation>
</comment>
<sequence length="495" mass="52233">MSPRLQTPQQAADWLRSRVSGGLWTDSRKVGMGDGFIAWPGAATDARQYVPEVLAAGAQACLVEDEGASVFGFSDARISAYPGLKAAAAPIAAAYFGEPSEQLQVIAVTGTNGKTSTSWWLAQALGRMGRKCGIVGTLGIGSSEAMVFNGLTTPDPVLLQQQFRRFVDEGFAACALEASSIGIAEHRLDATCIRVAIFTNFTQDHLDYHETMQAYWAAKKKLFGWPGLQAAVLNVDDAKGEELEAALAGSGLDVWSISIAGPARLRADAIEHGESGLVFEVVEGAVRHRISTGMVGLYNVVNLLGVIAAMRALGLPLKEAVSACEGLLPVPGRLETMVVEGLPLVVIDYAHTPDALEKVLTALRPVAQGRAGRLWCVFGCGGGRDATKRPLMAAVAQKNADQVVVTSDNPRDESAATIVSQILLGLTHCDSVYVETDRALAIAQTLAQAQPGDVVLLAGKGHENYQEVRGVKHPFSDRTHAEAALAARLAVGGVS</sequence>
<proteinExistence type="inferred from homology"/>
<dbReference type="SUPFAM" id="SSF53623">
    <property type="entry name" value="MurD-like peptide ligases, catalytic domain"/>
    <property type="match status" value="1"/>
</dbReference>
<dbReference type="Proteomes" id="UP001596270">
    <property type="component" value="Unassembled WGS sequence"/>
</dbReference>
<dbReference type="InterPro" id="IPR005761">
    <property type="entry name" value="UDP-N-AcMur-Glu-dNH2Pim_ligase"/>
</dbReference>
<dbReference type="NCBIfam" id="TIGR01085">
    <property type="entry name" value="murE"/>
    <property type="match status" value="1"/>
</dbReference>
<reference evidence="7" key="1">
    <citation type="journal article" date="2019" name="Int. J. Syst. Evol. Microbiol.">
        <title>The Global Catalogue of Microorganisms (GCM) 10K type strain sequencing project: providing services to taxonomists for standard genome sequencing and annotation.</title>
        <authorList>
            <consortium name="The Broad Institute Genomics Platform"/>
            <consortium name="The Broad Institute Genome Sequencing Center for Infectious Disease"/>
            <person name="Wu L."/>
            <person name="Ma J."/>
        </authorList>
    </citation>
    <scope>NUCLEOTIDE SEQUENCE [LARGE SCALE GENOMIC DNA]</scope>
    <source>
        <strain evidence="7">CCUG 39402</strain>
    </source>
</reference>
<comment type="PTM">
    <text evidence="2">Carboxylation is probably crucial for Mg(2+) binding and, consequently, for the gamma-phosphate positioning of ATP.</text>
</comment>
<dbReference type="HAMAP" id="MF_00208">
    <property type="entry name" value="MurE"/>
    <property type="match status" value="1"/>
</dbReference>
<feature type="short sequence motif" description="Meso-diaminopimelate recognition motif" evidence="2">
    <location>
        <begin position="408"/>
        <end position="411"/>
    </location>
</feature>
<dbReference type="SUPFAM" id="SSF63418">
    <property type="entry name" value="MurE/MurF N-terminal domain"/>
    <property type="match status" value="1"/>
</dbReference>
<keyword evidence="7" id="KW-1185">Reference proteome</keyword>
<evidence type="ECO:0000259" key="5">
    <source>
        <dbReference type="Pfam" id="PF08245"/>
    </source>
</evidence>
<dbReference type="RefSeq" id="WP_371436998.1">
    <property type="nucleotide sequence ID" value="NZ_JBHSRS010000082.1"/>
</dbReference>
<dbReference type="Gene3D" id="3.40.1190.10">
    <property type="entry name" value="Mur-like, catalytic domain"/>
    <property type="match status" value="1"/>
</dbReference>
<dbReference type="GO" id="GO:0008765">
    <property type="term" value="F:UDP-N-acetylmuramoylalanyl-D-glutamate-2,6-diaminopimelate ligase activity"/>
    <property type="evidence" value="ECO:0007669"/>
    <property type="project" value="UniProtKB-EC"/>
</dbReference>
<feature type="binding site" evidence="2">
    <location>
        <position position="463"/>
    </location>
    <ligand>
        <name>meso-2,6-diaminopimelate</name>
        <dbReference type="ChEBI" id="CHEBI:57791"/>
    </ligand>
</feature>
<dbReference type="Gene3D" id="3.90.190.20">
    <property type="entry name" value="Mur ligase, C-terminal domain"/>
    <property type="match status" value="1"/>
</dbReference>
<dbReference type="PANTHER" id="PTHR23135:SF4">
    <property type="entry name" value="UDP-N-ACETYLMURAMOYL-L-ALANYL-D-GLUTAMATE--2,6-DIAMINOPIMELATE LIGASE MURE HOMOLOG, CHLOROPLASTIC"/>
    <property type="match status" value="1"/>
</dbReference>
<keyword evidence="2" id="KW-0460">Magnesium</keyword>
<dbReference type="InterPro" id="IPR035911">
    <property type="entry name" value="MurE/MurF_N"/>
</dbReference>
<feature type="binding site" evidence="2">
    <location>
        <begin position="110"/>
        <end position="116"/>
    </location>
    <ligand>
        <name>ATP</name>
        <dbReference type="ChEBI" id="CHEBI:30616"/>
    </ligand>
</feature>
<keyword evidence="2" id="KW-0963">Cytoplasm</keyword>
<dbReference type="Pfam" id="PF02875">
    <property type="entry name" value="Mur_ligase_C"/>
    <property type="match status" value="1"/>
</dbReference>
<dbReference type="PANTHER" id="PTHR23135">
    <property type="entry name" value="MUR LIGASE FAMILY MEMBER"/>
    <property type="match status" value="1"/>
</dbReference>
<evidence type="ECO:0000256" key="3">
    <source>
        <dbReference type="RuleBase" id="RU004135"/>
    </source>
</evidence>
<keyword evidence="2" id="KW-0547">Nucleotide-binding</keyword>
<feature type="binding site" evidence="2">
    <location>
        <position position="459"/>
    </location>
    <ligand>
        <name>meso-2,6-diaminopimelate</name>
        <dbReference type="ChEBI" id="CHEBI:57791"/>
    </ligand>
</feature>
<dbReference type="EMBL" id="JBHSRS010000082">
    <property type="protein sequence ID" value="MFC6283260.1"/>
    <property type="molecule type" value="Genomic_DNA"/>
</dbReference>
<feature type="domain" description="Mur ligase C-terminal" evidence="4">
    <location>
        <begin position="332"/>
        <end position="461"/>
    </location>
</feature>
<comment type="caution">
    <text evidence="6">The sequence shown here is derived from an EMBL/GenBank/DDBJ whole genome shotgun (WGS) entry which is preliminary data.</text>
</comment>
<protein>
    <recommendedName>
        <fullName evidence="2">UDP-N-acetylmuramoyl-L-alanyl-D-glutamate--2,6-diaminopimelate ligase</fullName>
        <ecNumber evidence="2">6.3.2.13</ecNumber>
    </recommendedName>
    <alternativeName>
        <fullName evidence="2">Meso-A2pm-adding enzyme</fullName>
    </alternativeName>
    <alternativeName>
        <fullName evidence="2">Meso-diaminopimelate-adding enzyme</fullName>
    </alternativeName>
    <alternativeName>
        <fullName evidence="2">UDP-MurNAc-L-Ala-D-Glu:meso-diaminopimelate ligase</fullName>
    </alternativeName>
    <alternativeName>
        <fullName evidence="2">UDP-MurNAc-tripeptide synthetase</fullName>
    </alternativeName>
    <alternativeName>
        <fullName evidence="2">UDP-N-acetylmuramyl-tripeptide synthetase</fullName>
    </alternativeName>
</protein>
<keyword evidence="2 3" id="KW-0573">Peptidoglycan synthesis</keyword>
<keyword evidence="2 3" id="KW-0131">Cell cycle</keyword>
<evidence type="ECO:0000256" key="2">
    <source>
        <dbReference type="HAMAP-Rule" id="MF_00208"/>
    </source>
</evidence>
<keyword evidence="2 6" id="KW-0436">Ligase</keyword>
<organism evidence="6 7">
    <name type="scientific">Polaromonas aquatica</name>
    <dbReference type="NCBI Taxonomy" id="332657"/>
    <lineage>
        <taxon>Bacteria</taxon>
        <taxon>Pseudomonadati</taxon>
        <taxon>Pseudomonadota</taxon>
        <taxon>Betaproteobacteria</taxon>
        <taxon>Burkholderiales</taxon>
        <taxon>Comamonadaceae</taxon>
        <taxon>Polaromonas</taxon>
    </lineage>
</organism>
<name>A0ABW1U196_9BURK</name>
<comment type="function">
    <text evidence="2">Catalyzes the addition of meso-diaminopimelic acid to the nucleotide precursor UDP-N-acetylmuramoyl-L-alanyl-D-glutamate (UMAG) in the biosynthesis of bacterial cell-wall peptidoglycan.</text>
</comment>
<dbReference type="InterPro" id="IPR036615">
    <property type="entry name" value="Mur_ligase_C_dom_sf"/>
</dbReference>
<keyword evidence="2" id="KW-0067">ATP-binding</keyword>
<evidence type="ECO:0000313" key="7">
    <source>
        <dbReference type="Proteomes" id="UP001596270"/>
    </source>
</evidence>
<keyword evidence="2 3" id="KW-0961">Cell wall biogenesis/degradation</keyword>
<keyword evidence="2 3" id="KW-0133">Cell shape</keyword>
<comment type="catalytic activity">
    <reaction evidence="2">
        <text>UDP-N-acetyl-alpha-D-muramoyl-L-alanyl-D-glutamate + meso-2,6-diaminopimelate + ATP = UDP-N-acetyl-alpha-D-muramoyl-L-alanyl-gamma-D-glutamyl-meso-2,6-diaminopimelate + ADP + phosphate + H(+)</text>
        <dbReference type="Rhea" id="RHEA:23676"/>
        <dbReference type="ChEBI" id="CHEBI:15378"/>
        <dbReference type="ChEBI" id="CHEBI:30616"/>
        <dbReference type="ChEBI" id="CHEBI:43474"/>
        <dbReference type="ChEBI" id="CHEBI:57791"/>
        <dbReference type="ChEBI" id="CHEBI:83900"/>
        <dbReference type="ChEBI" id="CHEBI:83905"/>
        <dbReference type="ChEBI" id="CHEBI:456216"/>
        <dbReference type="EC" id="6.3.2.13"/>
    </reaction>
</comment>
<comment type="cofactor">
    <cofactor evidence="2">
        <name>Mg(2+)</name>
        <dbReference type="ChEBI" id="CHEBI:18420"/>
    </cofactor>
</comment>
<dbReference type="InterPro" id="IPR013221">
    <property type="entry name" value="Mur_ligase_cen"/>
</dbReference>
<feature type="binding site" evidence="2">
    <location>
        <position position="27"/>
    </location>
    <ligand>
        <name>UDP-N-acetyl-alpha-D-muramoyl-L-alanyl-D-glutamate</name>
        <dbReference type="ChEBI" id="CHEBI:83900"/>
    </ligand>
</feature>
<dbReference type="NCBIfam" id="NF001126">
    <property type="entry name" value="PRK00139.1-4"/>
    <property type="match status" value="1"/>
</dbReference>
<comment type="caution">
    <text evidence="2">Lacks conserved residue(s) required for the propagation of feature annotation.</text>
</comment>
<dbReference type="EC" id="6.3.2.13" evidence="2"/>
<feature type="domain" description="Mur ligase central" evidence="5">
    <location>
        <begin position="108"/>
        <end position="309"/>
    </location>
</feature>
<gene>
    <name evidence="2" type="primary">murE</name>
    <name evidence="6" type="ORF">ACFQND_18705</name>
</gene>